<organism evidence="2 3">
    <name type="scientific">Dryococelus australis</name>
    <dbReference type="NCBI Taxonomy" id="614101"/>
    <lineage>
        <taxon>Eukaryota</taxon>
        <taxon>Metazoa</taxon>
        <taxon>Ecdysozoa</taxon>
        <taxon>Arthropoda</taxon>
        <taxon>Hexapoda</taxon>
        <taxon>Insecta</taxon>
        <taxon>Pterygota</taxon>
        <taxon>Neoptera</taxon>
        <taxon>Polyneoptera</taxon>
        <taxon>Phasmatodea</taxon>
        <taxon>Verophasmatodea</taxon>
        <taxon>Anareolatae</taxon>
        <taxon>Phasmatidae</taxon>
        <taxon>Eurycanthinae</taxon>
        <taxon>Dryococelus</taxon>
    </lineage>
</organism>
<gene>
    <name evidence="2" type="ORF">PR048_016888</name>
</gene>
<reference evidence="2 3" key="1">
    <citation type="submission" date="2023-02" db="EMBL/GenBank/DDBJ databases">
        <title>LHISI_Scaffold_Assembly.</title>
        <authorList>
            <person name="Stuart O.P."/>
            <person name="Cleave R."/>
            <person name="Magrath M.J.L."/>
            <person name="Mikheyev A.S."/>
        </authorList>
    </citation>
    <scope>NUCLEOTIDE SEQUENCE [LARGE SCALE GENOMIC DNA]</scope>
    <source>
        <strain evidence="2">Daus_M_001</strain>
        <tissue evidence="2">Leg muscle</tissue>
    </source>
</reference>
<evidence type="ECO:0000313" key="3">
    <source>
        <dbReference type="Proteomes" id="UP001159363"/>
    </source>
</evidence>
<proteinExistence type="predicted"/>
<dbReference type="Proteomes" id="UP001159363">
    <property type="component" value="Chromosome 5"/>
</dbReference>
<comment type="caution">
    <text evidence="2">The sequence shown here is derived from an EMBL/GenBank/DDBJ whole genome shotgun (WGS) entry which is preliminary data.</text>
</comment>
<accession>A0ABQ9H7Z6</accession>
<feature type="region of interest" description="Disordered" evidence="1">
    <location>
        <begin position="643"/>
        <end position="691"/>
    </location>
</feature>
<feature type="region of interest" description="Disordered" evidence="1">
    <location>
        <begin position="23"/>
        <end position="65"/>
    </location>
</feature>
<keyword evidence="3" id="KW-1185">Reference proteome</keyword>
<feature type="compositionally biased region" description="Basic and acidic residues" evidence="1">
    <location>
        <begin position="670"/>
        <end position="691"/>
    </location>
</feature>
<sequence length="969" mass="106932">MYNSDKTTLSLIPGCTNIFPDPRLNDLSSEPGSTALECKGGGNGSTPRKHADKHDSHVRRSGSETAGYRARIAVVGGEHPNHCATAAPFTYDWPWKEQTQGYFSPPPLFLIAGNTGREMDTRGGAEVVGKGRERKQRRCLLSRVFGTPARQTNSAGGWKAALAESRTGYLRGKLWPPSHKPPPPTTTTLMPWRQQDLTVSHEIARDFTYSRTISSCRGMNIVLVEALSRIYPRLEDQRKRGASASAMGPWQLGCGDYPQLVASTGSKAFGNIPIPARGLTGRCVSAVVVDVGNLGSSVRDGEAHLLEVAQRSRRGGGSRAILTAGFCGLRDEWIGMHRALEASPMSALAPGLTTTAGWRGVAPPLAGAAFAHGVCGMTELSSFPTHSTRSRGDLHPHMLSVLQCWFACTAVLTVVKLQGRLRPHDDGHRRGGCSVPRTTHQLRSHFISPRIKPTEYLRYTQCKETTARQLRVLCLVAMMHLMREAVSPLLLMRLSASRADRKLQPGGQVGGIPSRDAVCDAQLYSATCPLHVQEARWEITANFGRLQTKNHPSTGQLNPSMLCECVTNCKRLLESAVQLRGCTHRCSQTDRANRQPGEICKGVTIPLKRRTELLRYTLEEWRYLEGSRAEEDKVRRVWSSARMQEREKRGIPEKTHQPVQFPSRKIRERPRRESNSVRLEQRHDGNTARRSDEALRVRVSVARIAETDKLLCRENDEPFENSEKIGFGTAWVTLGYQEKRASQITSRRGVSFLVPSRYQPAGDRPTGYLASRYLPACGPDSSRAVPTSDTALSARLRGDYDRKTPRQSCGEGCIAADGLTLADNARLHRRSPKLDLRSTQKTVAPFELRAGLEIEMQRGFLTPSYRATDISNVNTHSSHGGGSFSMTQLAMVLIHTINMTALICFFSATTHDVLLAVASLEIAKASPATCPMPLFGSRLRCRQNLFTHSPNALEVTALMLTLDVFHLFI</sequence>
<name>A0ABQ9H7Z6_9NEOP</name>
<protein>
    <submittedName>
        <fullName evidence="2">Uncharacterized protein</fullName>
    </submittedName>
</protein>
<dbReference type="EMBL" id="JARBHB010000006">
    <property type="protein sequence ID" value="KAJ8880419.1"/>
    <property type="molecule type" value="Genomic_DNA"/>
</dbReference>
<evidence type="ECO:0000313" key="2">
    <source>
        <dbReference type="EMBL" id="KAJ8880419.1"/>
    </source>
</evidence>
<feature type="compositionally biased region" description="Basic and acidic residues" evidence="1">
    <location>
        <begin position="643"/>
        <end position="656"/>
    </location>
</feature>
<evidence type="ECO:0000256" key="1">
    <source>
        <dbReference type="SAM" id="MobiDB-lite"/>
    </source>
</evidence>
<feature type="compositionally biased region" description="Basic residues" evidence="1">
    <location>
        <begin position="47"/>
        <end position="60"/>
    </location>
</feature>